<dbReference type="EMBL" id="CAIX01000585">
    <property type="protein sequence ID" value="CCI11183.1"/>
    <property type="molecule type" value="Genomic_DNA"/>
</dbReference>
<sequence length="109" mass="12517">MIHQIHSLLERIYDFSDYCEAEYNIIKWFLESKALLKTSSLDAVTRPLTMASAIISSPVSIQSCLHNMPYFSSYMYSFSFIAFPNKDSLCFYELNKDRCSARGGCETTL</sequence>
<reference evidence="1 2" key="1">
    <citation type="submission" date="2012-05" db="EMBL/GenBank/DDBJ databases">
        <title>Recombination and specialization in a pathogen metapopulation.</title>
        <authorList>
            <person name="Gardiner A."/>
            <person name="Kemen E."/>
            <person name="Schultz-Larsen T."/>
            <person name="MacLean D."/>
            <person name="Van Oosterhout C."/>
            <person name="Jones J.D.G."/>
        </authorList>
    </citation>
    <scope>NUCLEOTIDE SEQUENCE [LARGE SCALE GENOMIC DNA]</scope>
    <source>
        <strain evidence="1 2">Ac Nc2</strain>
    </source>
</reference>
<keyword evidence="2" id="KW-1185">Reference proteome</keyword>
<comment type="caution">
    <text evidence="1">The sequence shown here is derived from an EMBL/GenBank/DDBJ whole genome shotgun (WGS) entry which is preliminary data.</text>
</comment>
<accession>A0A024FVJ0</accession>
<evidence type="ECO:0000313" key="1">
    <source>
        <dbReference type="EMBL" id="CCI11183.1"/>
    </source>
</evidence>
<organism evidence="1 2">
    <name type="scientific">Albugo candida</name>
    <dbReference type="NCBI Taxonomy" id="65357"/>
    <lineage>
        <taxon>Eukaryota</taxon>
        <taxon>Sar</taxon>
        <taxon>Stramenopiles</taxon>
        <taxon>Oomycota</taxon>
        <taxon>Peronosporomycetes</taxon>
        <taxon>Albuginales</taxon>
        <taxon>Albuginaceae</taxon>
        <taxon>Albugo</taxon>
    </lineage>
</organism>
<dbReference type="InParanoid" id="A0A024FVJ0"/>
<protein>
    <submittedName>
        <fullName evidence="1">Uncharacterized protein</fullName>
    </submittedName>
</protein>
<evidence type="ECO:0000313" key="2">
    <source>
        <dbReference type="Proteomes" id="UP000053237"/>
    </source>
</evidence>
<gene>
    <name evidence="1" type="ORF">BN9_125090</name>
</gene>
<proteinExistence type="predicted"/>
<name>A0A024FVJ0_9STRA</name>
<dbReference type="AlphaFoldDB" id="A0A024FVJ0"/>
<dbReference type="Proteomes" id="UP000053237">
    <property type="component" value="Unassembled WGS sequence"/>
</dbReference>